<dbReference type="PANTHER" id="PTHR37163:SF1">
    <property type="entry name" value="DUF501 DOMAIN-CONTAINING PROTEIN"/>
    <property type="match status" value="1"/>
</dbReference>
<proteinExistence type="predicted"/>
<evidence type="ECO:0000313" key="2">
    <source>
        <dbReference type="Proteomes" id="UP000029055"/>
    </source>
</evidence>
<dbReference type="OrthoDB" id="13546at2"/>
<name>A0A087E9T2_9BIFI</name>
<dbReference type="eggNOG" id="COG1507">
    <property type="taxonomic scope" value="Bacteria"/>
</dbReference>
<dbReference type="Pfam" id="PF04417">
    <property type="entry name" value="DUF501"/>
    <property type="match status" value="1"/>
</dbReference>
<dbReference type="EMBL" id="JGZR01000003">
    <property type="protein sequence ID" value="KFJ04533.1"/>
    <property type="molecule type" value="Genomic_DNA"/>
</dbReference>
<protein>
    <recommendedName>
        <fullName evidence="3">Septum formation initiator family protein</fullName>
    </recommendedName>
</protein>
<dbReference type="Proteomes" id="UP000029055">
    <property type="component" value="Unassembled WGS sequence"/>
</dbReference>
<evidence type="ECO:0008006" key="3">
    <source>
        <dbReference type="Google" id="ProtNLM"/>
    </source>
</evidence>
<organism evidence="1 2">
    <name type="scientific">Bifidobacterium subtile</name>
    <dbReference type="NCBI Taxonomy" id="77635"/>
    <lineage>
        <taxon>Bacteria</taxon>
        <taxon>Bacillati</taxon>
        <taxon>Actinomycetota</taxon>
        <taxon>Actinomycetes</taxon>
        <taxon>Bifidobacteriales</taxon>
        <taxon>Bifidobacteriaceae</taxon>
        <taxon>Bifidobacterium</taxon>
    </lineage>
</organism>
<dbReference type="PANTHER" id="PTHR37163">
    <property type="entry name" value="CONSERVED PROTEIN"/>
    <property type="match status" value="1"/>
</dbReference>
<evidence type="ECO:0000313" key="1">
    <source>
        <dbReference type="EMBL" id="KFJ04533.1"/>
    </source>
</evidence>
<dbReference type="STRING" id="77635.BISU_0540"/>
<reference evidence="1 2" key="1">
    <citation type="submission" date="2014-03" db="EMBL/GenBank/DDBJ databases">
        <title>Genomics of Bifidobacteria.</title>
        <authorList>
            <person name="Ventura M."/>
            <person name="Milani C."/>
            <person name="Lugli G.A."/>
        </authorList>
    </citation>
    <scope>NUCLEOTIDE SEQUENCE [LARGE SCALE GENOMIC DNA]</scope>
    <source>
        <strain evidence="1 2">LMG 11597</strain>
    </source>
</reference>
<sequence>MIQSQVKLQQGATDAETREQAAALVDRCLADPANEHDIAMVRKQLGRFPRGMVAVGARCVCGRPLAVVTRPELDDGIPFPTTCYLTSPEAVKAISHVEANGVMREYNELLNADDAVHEAYERAHALYLAFRHELATRLGDSEEHIAGTSAGGMPTRVKCLHALLAQTLVMGSGANPIGDMALERVRSEFSPTVCRCTTQIED</sequence>
<dbReference type="AlphaFoldDB" id="A0A087E9T2"/>
<gene>
    <name evidence="1" type="ORF">BISU_0540</name>
</gene>
<dbReference type="InterPro" id="IPR007511">
    <property type="entry name" value="DUF501"/>
</dbReference>
<keyword evidence="2" id="KW-1185">Reference proteome</keyword>
<comment type="caution">
    <text evidence="1">The sequence shown here is derived from an EMBL/GenBank/DDBJ whole genome shotgun (WGS) entry which is preliminary data.</text>
</comment>
<accession>A0A087E9T2</accession>
<dbReference type="RefSeq" id="WP_024462855.1">
    <property type="nucleotide sequence ID" value="NZ_CP062939.1"/>
</dbReference>